<dbReference type="PANTHER" id="PTHR21666:SF270">
    <property type="entry name" value="MUREIN HYDROLASE ACTIVATOR ENVC"/>
    <property type="match status" value="1"/>
</dbReference>
<gene>
    <name evidence="4" type="ORF">A3A38_00495</name>
</gene>
<organism evidence="4 5">
    <name type="scientific">Candidatus Kaiserbacteria bacterium RIFCSPLOWO2_01_FULL_53_17</name>
    <dbReference type="NCBI Taxonomy" id="1798511"/>
    <lineage>
        <taxon>Bacteria</taxon>
        <taxon>Candidatus Kaiseribacteriota</taxon>
    </lineage>
</organism>
<keyword evidence="1" id="KW-0175">Coiled coil</keyword>
<evidence type="ECO:0000313" key="5">
    <source>
        <dbReference type="Proteomes" id="UP000177306"/>
    </source>
</evidence>
<dbReference type="Gene3D" id="2.70.70.10">
    <property type="entry name" value="Glucose Permease (Domain IIA)"/>
    <property type="match status" value="1"/>
</dbReference>
<evidence type="ECO:0000313" key="4">
    <source>
        <dbReference type="EMBL" id="OGG73102.1"/>
    </source>
</evidence>
<comment type="caution">
    <text evidence="4">The sequence shown here is derived from an EMBL/GenBank/DDBJ whole genome shotgun (WGS) entry which is preliminary data.</text>
</comment>
<dbReference type="AlphaFoldDB" id="A0A1F6EIE9"/>
<feature type="chain" id="PRO_5009524167" description="M23ase beta-sheet core domain-containing protein" evidence="2">
    <location>
        <begin position="25"/>
        <end position="420"/>
    </location>
</feature>
<feature type="coiled-coil region" evidence="1">
    <location>
        <begin position="20"/>
        <end position="61"/>
    </location>
</feature>
<protein>
    <recommendedName>
        <fullName evidence="3">M23ase beta-sheet core domain-containing protein</fullName>
    </recommendedName>
</protein>
<proteinExistence type="predicted"/>
<feature type="domain" description="M23ase beta-sheet core" evidence="3">
    <location>
        <begin position="292"/>
        <end position="386"/>
    </location>
</feature>
<accession>A0A1F6EIE9</accession>
<dbReference type="SUPFAM" id="SSF51261">
    <property type="entry name" value="Duplicated hybrid motif"/>
    <property type="match status" value="1"/>
</dbReference>
<dbReference type="InterPro" id="IPR050570">
    <property type="entry name" value="Cell_wall_metabolism_enzyme"/>
</dbReference>
<dbReference type="Gene3D" id="6.10.250.3150">
    <property type="match status" value="1"/>
</dbReference>
<keyword evidence="2" id="KW-0732">Signal</keyword>
<dbReference type="CDD" id="cd12797">
    <property type="entry name" value="M23_peptidase"/>
    <property type="match status" value="1"/>
</dbReference>
<dbReference type="EMBL" id="MFLY01000011">
    <property type="protein sequence ID" value="OGG73102.1"/>
    <property type="molecule type" value="Genomic_DNA"/>
</dbReference>
<evidence type="ECO:0000259" key="3">
    <source>
        <dbReference type="Pfam" id="PF01551"/>
    </source>
</evidence>
<reference evidence="4 5" key="1">
    <citation type="journal article" date="2016" name="Nat. Commun.">
        <title>Thousands of microbial genomes shed light on interconnected biogeochemical processes in an aquifer system.</title>
        <authorList>
            <person name="Anantharaman K."/>
            <person name="Brown C.T."/>
            <person name="Hug L.A."/>
            <person name="Sharon I."/>
            <person name="Castelle C.J."/>
            <person name="Probst A.J."/>
            <person name="Thomas B.C."/>
            <person name="Singh A."/>
            <person name="Wilkins M.J."/>
            <person name="Karaoz U."/>
            <person name="Brodie E.L."/>
            <person name="Williams K.H."/>
            <person name="Hubbard S.S."/>
            <person name="Banfield J.F."/>
        </authorList>
    </citation>
    <scope>NUCLEOTIDE SEQUENCE [LARGE SCALE GENOMIC DNA]</scope>
</reference>
<dbReference type="GO" id="GO:0004222">
    <property type="term" value="F:metalloendopeptidase activity"/>
    <property type="evidence" value="ECO:0007669"/>
    <property type="project" value="TreeGrafter"/>
</dbReference>
<dbReference type="InterPro" id="IPR016047">
    <property type="entry name" value="M23ase_b-sheet_dom"/>
</dbReference>
<feature type="signal peptide" evidence="2">
    <location>
        <begin position="1"/>
        <end position="24"/>
    </location>
</feature>
<sequence>MACLKQSALLVGAVVCAVPLVLLAQSAADLQNQINDHQAQLEALNKEIAQYEKDLVEVGAKKQTLQTAVNALDISVKQTQAKVRAKQSQIATTELQIQQLGGDIANKELLIAVDSAAIGETIRSLHESDQASLVEMLLSHPSIADVWNDAESIRVIQDSMHGHVESLLIVKDQLTEDKEVTEKKREELVVQKTELSAQEQSLAVQKKEQQSLLAQTKSQESNYQKLLEEKKVAKTSFEAALNELESKLQYTLDPSHIPPAGKGILRWPLDSITITQQFGKTADSGRLYASGTHNGVDFRASIGTPVKVSLSGTVQGTGNTDTIRGCYSYGKWVLVKHGNGLTTLYAHLSQINVSEGQNVSTGQVIGFSGVTGYATGPHLHFTVYASDAVQVRQLGSGKGCNSAVIPVSALSGYLNPLDYL</sequence>
<dbReference type="PANTHER" id="PTHR21666">
    <property type="entry name" value="PEPTIDASE-RELATED"/>
    <property type="match status" value="1"/>
</dbReference>
<evidence type="ECO:0000256" key="1">
    <source>
        <dbReference type="SAM" id="Coils"/>
    </source>
</evidence>
<evidence type="ECO:0000256" key="2">
    <source>
        <dbReference type="SAM" id="SignalP"/>
    </source>
</evidence>
<feature type="coiled-coil region" evidence="1">
    <location>
        <begin position="171"/>
        <end position="198"/>
    </location>
</feature>
<dbReference type="Proteomes" id="UP000177306">
    <property type="component" value="Unassembled WGS sequence"/>
</dbReference>
<dbReference type="InterPro" id="IPR011055">
    <property type="entry name" value="Dup_hybrid_motif"/>
</dbReference>
<name>A0A1F6EIE9_9BACT</name>
<dbReference type="Pfam" id="PF01551">
    <property type="entry name" value="Peptidase_M23"/>
    <property type="match status" value="1"/>
</dbReference>